<proteinExistence type="predicted"/>
<gene>
    <name evidence="3" type="ORF">AC625_05320</name>
</gene>
<keyword evidence="1" id="KW-0067">ATP-binding</keyword>
<dbReference type="InterPro" id="IPR026838">
    <property type="entry name" value="YheC/D"/>
</dbReference>
<comment type="caution">
    <text evidence="3">The sequence shown here is derived from an EMBL/GenBank/DDBJ whole genome shotgun (WGS) entry which is preliminary data.</text>
</comment>
<protein>
    <recommendedName>
        <fullName evidence="2">ATP-grasp domain-containing protein</fullName>
    </recommendedName>
</protein>
<keyword evidence="1" id="KW-0547">Nucleotide-binding</keyword>
<organism evidence="3 4">
    <name type="scientific">Peribacillus loiseleuriae</name>
    <dbReference type="NCBI Taxonomy" id="1679170"/>
    <lineage>
        <taxon>Bacteria</taxon>
        <taxon>Bacillati</taxon>
        <taxon>Bacillota</taxon>
        <taxon>Bacilli</taxon>
        <taxon>Bacillales</taxon>
        <taxon>Bacillaceae</taxon>
        <taxon>Peribacillus</taxon>
    </lineage>
</organism>
<dbReference type="Pfam" id="PF14398">
    <property type="entry name" value="ATPgrasp_YheCD"/>
    <property type="match status" value="1"/>
</dbReference>
<dbReference type="GO" id="GO:0046872">
    <property type="term" value="F:metal ion binding"/>
    <property type="evidence" value="ECO:0007669"/>
    <property type="project" value="InterPro"/>
</dbReference>
<evidence type="ECO:0000259" key="2">
    <source>
        <dbReference type="PROSITE" id="PS50975"/>
    </source>
</evidence>
<dbReference type="SUPFAM" id="SSF56059">
    <property type="entry name" value="Glutathione synthetase ATP-binding domain-like"/>
    <property type="match status" value="1"/>
</dbReference>
<reference evidence="4" key="1">
    <citation type="submission" date="2015-07" db="EMBL/GenBank/DDBJ databases">
        <title>Genome sequencing project for genomic taxonomy and phylogenomics of Bacillus-like bacteria.</title>
        <authorList>
            <person name="Liu B."/>
            <person name="Wang J."/>
            <person name="Zhu Y."/>
            <person name="Liu G."/>
            <person name="Chen Q."/>
            <person name="Chen Z."/>
            <person name="Lan J."/>
            <person name="Che J."/>
            <person name="Ge C."/>
            <person name="Shi H."/>
            <person name="Pan Z."/>
            <person name="Liu X."/>
        </authorList>
    </citation>
    <scope>NUCLEOTIDE SEQUENCE [LARGE SCALE GENOMIC DNA]</scope>
    <source>
        <strain evidence="4">FJAT-27997</strain>
    </source>
</reference>
<dbReference type="PROSITE" id="PS50975">
    <property type="entry name" value="ATP_GRASP"/>
    <property type="match status" value="1"/>
</dbReference>
<dbReference type="Proteomes" id="UP000037146">
    <property type="component" value="Unassembled WGS sequence"/>
</dbReference>
<dbReference type="PANTHER" id="PTHR21621">
    <property type="entry name" value="RIBOSOMAL PROTEIN S6 MODIFICATION PROTEIN"/>
    <property type="match status" value="1"/>
</dbReference>
<dbReference type="PATRIC" id="fig|1679170.3.peg.1138"/>
<dbReference type="GO" id="GO:0005524">
    <property type="term" value="F:ATP binding"/>
    <property type="evidence" value="ECO:0007669"/>
    <property type="project" value="UniProtKB-UniRule"/>
</dbReference>
<keyword evidence="4" id="KW-1185">Reference proteome</keyword>
<feature type="domain" description="ATP-grasp" evidence="2">
    <location>
        <begin position="212"/>
        <end position="450"/>
    </location>
</feature>
<dbReference type="GO" id="GO:0016879">
    <property type="term" value="F:ligase activity, forming carbon-nitrogen bonds"/>
    <property type="evidence" value="ECO:0007669"/>
    <property type="project" value="TreeGrafter"/>
</dbReference>
<evidence type="ECO:0000256" key="1">
    <source>
        <dbReference type="PROSITE-ProRule" id="PRU00409"/>
    </source>
</evidence>
<accession>A0A0K9GQY7</accession>
<dbReference type="Gene3D" id="3.30.470.20">
    <property type="entry name" value="ATP-grasp fold, B domain"/>
    <property type="match status" value="1"/>
</dbReference>
<dbReference type="InterPro" id="IPR011761">
    <property type="entry name" value="ATP-grasp"/>
</dbReference>
<dbReference type="RefSeq" id="WP_049680328.1">
    <property type="nucleotide sequence ID" value="NZ_LFZW01000001.1"/>
</dbReference>
<name>A0A0K9GQY7_9BACI</name>
<dbReference type="EMBL" id="LFZW01000001">
    <property type="protein sequence ID" value="KMY48996.1"/>
    <property type="molecule type" value="Genomic_DNA"/>
</dbReference>
<dbReference type="AlphaFoldDB" id="A0A0K9GQY7"/>
<sequence>MKVLYDKVSIIADKSTAGRTPTIYVPPFLLKKWQLTDSTRISLQVGSKQIDVFVSIHQDNLAQLKIPGNVLQLLALPNRSFFVQIGFCPLSSRLSIGPILALLTHHTPSETNGFGEMEVFFREMYRFCCMNGFLFFVIPLQTLVEPKGLTGYLPNDDGWEWMSLPIPDVVYNRIHSRKLENSESFHRFSTLLNEAAIPFFNGSFLSKWDTHELLLTEDSLAPYLPETILFQSEVEFVTFLQSHTEVFVKPAFGSQGRNICKLSRVSEGWVLEHSSNIQDTHLIETEEQLYRALMKNIKKRSYIVQRGIPLLDIDGHKTDFRVLLNKNKKQEWAITSIVARLGNAGHIVSNLAQGGEMKNAAAFLSSVFERPEAIRIYKSLSSLALNVAKTVESKRDDLFGELGIDLALDSDNHPWIIEVNSKPSKKFHADSDKIRPSVKNIVEYMNTLYVSKGS</sequence>
<dbReference type="PANTHER" id="PTHR21621:SF0">
    <property type="entry name" value="BETA-CITRYLGLUTAMATE SYNTHASE B-RELATED"/>
    <property type="match status" value="1"/>
</dbReference>
<dbReference type="GO" id="GO:0005737">
    <property type="term" value="C:cytoplasm"/>
    <property type="evidence" value="ECO:0007669"/>
    <property type="project" value="TreeGrafter"/>
</dbReference>
<evidence type="ECO:0000313" key="4">
    <source>
        <dbReference type="Proteomes" id="UP000037146"/>
    </source>
</evidence>
<evidence type="ECO:0000313" key="3">
    <source>
        <dbReference type="EMBL" id="KMY48996.1"/>
    </source>
</evidence>
<dbReference type="STRING" id="1679170.AC625_05320"/>